<gene>
    <name evidence="2" type="ORF">GJ700_06605</name>
</gene>
<dbReference type="EMBL" id="WKJJ01000003">
    <property type="protein sequence ID" value="MRV71389.1"/>
    <property type="molecule type" value="Genomic_DNA"/>
</dbReference>
<dbReference type="Pfam" id="PF05721">
    <property type="entry name" value="PhyH"/>
    <property type="match status" value="1"/>
</dbReference>
<organism evidence="2 3">
    <name type="scientific">Pseudoduganella rivuli</name>
    <dbReference type="NCBI Taxonomy" id="2666085"/>
    <lineage>
        <taxon>Bacteria</taxon>
        <taxon>Pseudomonadati</taxon>
        <taxon>Pseudomonadota</taxon>
        <taxon>Betaproteobacteria</taxon>
        <taxon>Burkholderiales</taxon>
        <taxon>Oxalobacteraceae</taxon>
        <taxon>Telluria group</taxon>
        <taxon>Pseudoduganella</taxon>
    </lineage>
</organism>
<evidence type="ECO:0000256" key="1">
    <source>
        <dbReference type="ARBA" id="ARBA00001954"/>
    </source>
</evidence>
<comment type="caution">
    <text evidence="2">The sequence shown here is derived from an EMBL/GenBank/DDBJ whole genome shotgun (WGS) entry which is preliminary data.</text>
</comment>
<keyword evidence="3" id="KW-1185">Reference proteome</keyword>
<name>A0A7X2IK02_9BURK</name>
<dbReference type="PANTHER" id="PTHR20883">
    <property type="entry name" value="PHYTANOYL-COA DIOXYGENASE DOMAIN CONTAINING 1"/>
    <property type="match status" value="1"/>
</dbReference>
<proteinExistence type="predicted"/>
<accession>A0A7X2IK02</accession>
<reference evidence="2 3" key="1">
    <citation type="submission" date="2019-11" db="EMBL/GenBank/DDBJ databases">
        <title>Novel species isolated from a subtropical stream in China.</title>
        <authorList>
            <person name="Lu H."/>
        </authorList>
    </citation>
    <scope>NUCLEOTIDE SEQUENCE [LARGE SCALE GENOMIC DNA]</scope>
    <source>
        <strain evidence="2 3">FT92W</strain>
    </source>
</reference>
<protein>
    <submittedName>
        <fullName evidence="2">Phytanoyl-CoA dioxygenase</fullName>
    </submittedName>
</protein>
<sequence length="347" mass="39707">MKNLLPGVPHVESPFFQQIFSDPAIDDDTRRIALELAIKGYAVLDFPDPEFDGKAEAIKTDLRPHYDLEGWQQSGHQQGISLRVQDAWEFNDHVKSIACNPQILDLLSKLYGRKAWPFQTLNFPVGTQQHIHTDSIHFSSSPERFMCGVWVAMEDINDENGPLVYYPGSHRWPIYTNEHIGRCVALMEGTPTQGLYEEMWRALVESHGAQPEYFHARKGQALIWAANLMHGGSRQVDPARTRWSQVTHYYFDDCSYYTPMASDPFYGKIDFRKLVDIGTGEEKRHHYAGHPVPQGFVETCSGQGGHQWDDFDGELYLAANPDVADGGWNPAEHYLKYGRKEKRRLRP</sequence>
<dbReference type="GO" id="GO:0016706">
    <property type="term" value="F:2-oxoglutarate-dependent dioxygenase activity"/>
    <property type="evidence" value="ECO:0007669"/>
    <property type="project" value="UniProtKB-ARBA"/>
</dbReference>
<dbReference type="RefSeq" id="WP_154371851.1">
    <property type="nucleotide sequence ID" value="NZ_WKJJ01000003.1"/>
</dbReference>
<comment type="cofactor">
    <cofactor evidence="1">
        <name>Fe(2+)</name>
        <dbReference type="ChEBI" id="CHEBI:29033"/>
    </cofactor>
</comment>
<keyword evidence="2" id="KW-0560">Oxidoreductase</keyword>
<dbReference type="GO" id="GO:0005506">
    <property type="term" value="F:iron ion binding"/>
    <property type="evidence" value="ECO:0007669"/>
    <property type="project" value="UniProtKB-ARBA"/>
</dbReference>
<evidence type="ECO:0000313" key="3">
    <source>
        <dbReference type="Proteomes" id="UP000446768"/>
    </source>
</evidence>
<keyword evidence="2" id="KW-0223">Dioxygenase</keyword>
<dbReference type="Gene3D" id="2.60.120.620">
    <property type="entry name" value="q2cbj1_9rhob like domain"/>
    <property type="match status" value="1"/>
</dbReference>
<dbReference type="InterPro" id="IPR008775">
    <property type="entry name" value="Phytyl_CoA_dOase-like"/>
</dbReference>
<dbReference type="SUPFAM" id="SSF51197">
    <property type="entry name" value="Clavaminate synthase-like"/>
    <property type="match status" value="1"/>
</dbReference>
<dbReference type="AlphaFoldDB" id="A0A7X2IK02"/>
<evidence type="ECO:0000313" key="2">
    <source>
        <dbReference type="EMBL" id="MRV71389.1"/>
    </source>
</evidence>
<dbReference type="Proteomes" id="UP000446768">
    <property type="component" value="Unassembled WGS sequence"/>
</dbReference>
<dbReference type="PANTHER" id="PTHR20883:SF48">
    <property type="entry name" value="ECTOINE DIOXYGENASE"/>
    <property type="match status" value="1"/>
</dbReference>